<gene>
    <name evidence="1" type="primary">BQ5605_C007g04360</name>
    <name evidence="1" type="ORF">BQ5605_C007G04360</name>
</gene>
<protein>
    <submittedName>
        <fullName evidence="1">BQ5605_C007g04360 protein</fullName>
    </submittedName>
</protein>
<evidence type="ECO:0000313" key="2">
    <source>
        <dbReference type="Proteomes" id="UP000249464"/>
    </source>
</evidence>
<organism evidence="1 2">
    <name type="scientific">Microbotryum silenes-dioicae</name>
    <dbReference type="NCBI Taxonomy" id="796604"/>
    <lineage>
        <taxon>Eukaryota</taxon>
        <taxon>Fungi</taxon>
        <taxon>Dikarya</taxon>
        <taxon>Basidiomycota</taxon>
        <taxon>Pucciniomycotina</taxon>
        <taxon>Microbotryomycetes</taxon>
        <taxon>Microbotryales</taxon>
        <taxon>Microbotryaceae</taxon>
        <taxon>Microbotryum</taxon>
    </lineage>
</organism>
<dbReference type="AlphaFoldDB" id="A0A2X0M6Y7"/>
<reference evidence="1 2" key="1">
    <citation type="submission" date="2016-11" db="EMBL/GenBank/DDBJ databases">
        <authorList>
            <person name="Jaros S."/>
            <person name="Januszkiewicz K."/>
            <person name="Wedrychowicz H."/>
        </authorList>
    </citation>
    <scope>NUCLEOTIDE SEQUENCE [LARGE SCALE GENOMIC DNA]</scope>
</reference>
<keyword evidence="2" id="KW-1185">Reference proteome</keyword>
<dbReference type="EMBL" id="FQNC01000045">
    <property type="protein sequence ID" value="SGY59902.1"/>
    <property type="molecule type" value="Genomic_DNA"/>
</dbReference>
<evidence type="ECO:0000313" key="1">
    <source>
        <dbReference type="EMBL" id="SGY59902.1"/>
    </source>
</evidence>
<dbReference type="Proteomes" id="UP000249464">
    <property type="component" value="Unassembled WGS sequence"/>
</dbReference>
<sequence length="69" mass="7857">MCTPGSTQPLQGPWPMDQYPCSLDYINYHVNGNNYSNTNPHRPRPPLATFPNLNLQMSAPMRTNFLFST</sequence>
<accession>A0A2X0M6Y7</accession>
<proteinExistence type="predicted"/>
<name>A0A2X0M6Y7_9BASI</name>